<evidence type="ECO:0000313" key="2">
    <source>
        <dbReference type="Proteomes" id="UP000015104"/>
    </source>
</evidence>
<reference evidence="1" key="2">
    <citation type="submission" date="2015-06" db="UniProtKB">
        <authorList>
            <consortium name="EnsemblMetazoa"/>
        </authorList>
    </citation>
    <scope>IDENTIFICATION</scope>
</reference>
<keyword evidence="2" id="KW-1185">Reference proteome</keyword>
<name>T1KV68_TETUR</name>
<dbReference type="AlphaFoldDB" id="T1KV68"/>
<protein>
    <submittedName>
        <fullName evidence="1">Uncharacterized protein</fullName>
    </submittedName>
</protein>
<proteinExistence type="predicted"/>
<dbReference type="EMBL" id="CAEY01000589">
    <property type="status" value="NOT_ANNOTATED_CDS"/>
    <property type="molecule type" value="Genomic_DNA"/>
</dbReference>
<dbReference type="HOGENOM" id="CLU_2309548_0_0_1"/>
<evidence type="ECO:0000313" key="1">
    <source>
        <dbReference type="EnsemblMetazoa" id="tetur22g02650.1"/>
    </source>
</evidence>
<reference evidence="2" key="1">
    <citation type="submission" date="2011-08" db="EMBL/GenBank/DDBJ databases">
        <authorList>
            <person name="Rombauts S."/>
        </authorList>
    </citation>
    <scope>NUCLEOTIDE SEQUENCE</scope>
    <source>
        <strain evidence="2">London</strain>
    </source>
</reference>
<dbReference type="Proteomes" id="UP000015104">
    <property type="component" value="Unassembled WGS sequence"/>
</dbReference>
<dbReference type="EnsemblMetazoa" id="tetur22g02650.1">
    <property type="protein sequence ID" value="tetur22g02650.1"/>
    <property type="gene ID" value="tetur22g02650"/>
</dbReference>
<sequence length="100" mass="11507">MSVRRTIDRNNGSAEVLKGKVFLLGESEFYWTSQIFDLCKEYFKASSVGDVPNTYLRVLATRISKVSSLVESSDYQNPRTDLKLDKCLIENLCTSLRNFW</sequence>
<accession>T1KV68</accession>
<organism evidence="1 2">
    <name type="scientific">Tetranychus urticae</name>
    <name type="common">Two-spotted spider mite</name>
    <dbReference type="NCBI Taxonomy" id="32264"/>
    <lineage>
        <taxon>Eukaryota</taxon>
        <taxon>Metazoa</taxon>
        <taxon>Ecdysozoa</taxon>
        <taxon>Arthropoda</taxon>
        <taxon>Chelicerata</taxon>
        <taxon>Arachnida</taxon>
        <taxon>Acari</taxon>
        <taxon>Acariformes</taxon>
        <taxon>Trombidiformes</taxon>
        <taxon>Prostigmata</taxon>
        <taxon>Eleutherengona</taxon>
        <taxon>Raphignathae</taxon>
        <taxon>Tetranychoidea</taxon>
        <taxon>Tetranychidae</taxon>
        <taxon>Tetranychus</taxon>
    </lineage>
</organism>